<reference evidence="2" key="1">
    <citation type="submission" date="2022-11" db="UniProtKB">
        <authorList>
            <consortium name="WormBaseParasite"/>
        </authorList>
    </citation>
    <scope>IDENTIFICATION</scope>
</reference>
<dbReference type="AlphaFoldDB" id="A0A914P4K6"/>
<evidence type="ECO:0000313" key="1">
    <source>
        <dbReference type="Proteomes" id="UP000887578"/>
    </source>
</evidence>
<sequence length="136" mass="15753">MELENAQDDLMFEVHKIRSDKTEYDKKLLKRYFADVEQLVQDLGNKFEVCQKVVVEDLMVVKSGLLREIASDELEKNELVQLLGWVQSYGDPDVLGNSRLGISTAALLHEQLLLSRITVNQLYDRYIEITKKDIHD</sequence>
<dbReference type="Proteomes" id="UP000887578">
    <property type="component" value="Unplaced"/>
</dbReference>
<name>A0A914P4K6_9BILA</name>
<proteinExistence type="predicted"/>
<evidence type="ECO:0000313" key="2">
    <source>
        <dbReference type="WBParaSite" id="PDA_v2.g12260.t1"/>
    </source>
</evidence>
<protein>
    <submittedName>
        <fullName evidence="2">Uncharacterized protein</fullName>
    </submittedName>
</protein>
<organism evidence="1 2">
    <name type="scientific">Panagrolaimus davidi</name>
    <dbReference type="NCBI Taxonomy" id="227884"/>
    <lineage>
        <taxon>Eukaryota</taxon>
        <taxon>Metazoa</taxon>
        <taxon>Ecdysozoa</taxon>
        <taxon>Nematoda</taxon>
        <taxon>Chromadorea</taxon>
        <taxon>Rhabditida</taxon>
        <taxon>Tylenchina</taxon>
        <taxon>Panagrolaimomorpha</taxon>
        <taxon>Panagrolaimoidea</taxon>
        <taxon>Panagrolaimidae</taxon>
        <taxon>Panagrolaimus</taxon>
    </lineage>
</organism>
<keyword evidence="1" id="KW-1185">Reference proteome</keyword>
<accession>A0A914P4K6</accession>
<dbReference type="WBParaSite" id="PDA_v2.g12260.t1">
    <property type="protein sequence ID" value="PDA_v2.g12260.t1"/>
    <property type="gene ID" value="PDA_v2.g12260"/>
</dbReference>